<proteinExistence type="predicted"/>
<evidence type="ECO:0000313" key="3">
    <source>
        <dbReference type="EMBL" id="AND42391.1"/>
    </source>
</evidence>
<dbReference type="AlphaFoldDB" id="A0A161JUY4"/>
<keyword evidence="2" id="KW-1133">Transmembrane helix</keyword>
<feature type="region of interest" description="Disordered" evidence="1">
    <location>
        <begin position="1"/>
        <end position="29"/>
    </location>
</feature>
<reference evidence="3 4" key="1">
    <citation type="submission" date="2016-04" db="EMBL/GenBank/DDBJ databases">
        <title>Complete genome sequence of Bacillus oceanisediminis strain 2691.</title>
        <authorList>
            <person name="Jeong H."/>
            <person name="Kim H.J."/>
            <person name="Lee D.-W."/>
        </authorList>
    </citation>
    <scope>NUCLEOTIDE SEQUENCE [LARGE SCALE GENOMIC DNA]</scope>
    <source>
        <strain evidence="3 4">2691</strain>
    </source>
</reference>
<accession>A0A161JUY4</accession>
<dbReference type="STRING" id="1196031.A361_25635"/>
<feature type="compositionally biased region" description="Basic and acidic residues" evidence="1">
    <location>
        <begin position="11"/>
        <end position="28"/>
    </location>
</feature>
<dbReference type="InterPro" id="IPR024596">
    <property type="entry name" value="RNApol_su_b/EpuA"/>
</dbReference>
<dbReference type="KEGG" id="bon:A361_25635"/>
<evidence type="ECO:0000256" key="2">
    <source>
        <dbReference type="SAM" id="Phobius"/>
    </source>
</evidence>
<keyword evidence="2" id="KW-0472">Membrane</keyword>
<dbReference type="Pfam" id="PF11772">
    <property type="entry name" value="EpuA"/>
    <property type="match status" value="1"/>
</dbReference>
<organism evidence="3 4">
    <name type="scientific">Cytobacillus oceanisediminis 2691</name>
    <dbReference type="NCBI Taxonomy" id="1196031"/>
    <lineage>
        <taxon>Bacteria</taxon>
        <taxon>Bacillati</taxon>
        <taxon>Bacillota</taxon>
        <taxon>Bacilli</taxon>
        <taxon>Bacillales</taxon>
        <taxon>Bacillaceae</taxon>
        <taxon>Cytobacillus</taxon>
    </lineage>
</organism>
<feature type="compositionally biased region" description="Polar residues" evidence="1">
    <location>
        <begin position="1"/>
        <end position="10"/>
    </location>
</feature>
<feature type="transmembrane region" description="Helical" evidence="2">
    <location>
        <begin position="39"/>
        <end position="65"/>
    </location>
</feature>
<dbReference type="eggNOG" id="ENOG5033DQZ">
    <property type="taxonomic scope" value="Bacteria"/>
</dbReference>
<dbReference type="EMBL" id="CP015506">
    <property type="protein sequence ID" value="AND42391.1"/>
    <property type="molecule type" value="Genomic_DNA"/>
</dbReference>
<evidence type="ECO:0000256" key="1">
    <source>
        <dbReference type="SAM" id="MobiDB-lite"/>
    </source>
</evidence>
<keyword evidence="2" id="KW-0812">Transmembrane</keyword>
<name>A0A161JUY4_9BACI</name>
<dbReference type="RefSeq" id="WP_009332169.1">
    <property type="nucleotide sequence ID" value="NZ_CP015506.1"/>
</dbReference>
<gene>
    <name evidence="3" type="ORF">A361_25635</name>
</gene>
<sequence length="89" mass="10042">MSVNNSNQEAVKTREQLKKEHSKEESPRKGRVRIRLIPIWLRIIIVVLLIFLSVTAGAAVGYGVIGGGEVKDIFTKSTWMHIVELVEKE</sequence>
<protein>
    <submittedName>
        <fullName evidence="3">Hydroxymyristoyl-ACP dehydratase</fullName>
    </submittedName>
</protein>
<evidence type="ECO:0000313" key="4">
    <source>
        <dbReference type="Proteomes" id="UP000077856"/>
    </source>
</evidence>
<dbReference type="Proteomes" id="UP000077856">
    <property type="component" value="Chromosome"/>
</dbReference>